<organism evidence="3 4">
    <name type="scientific">Marasmius tenuissimus</name>
    <dbReference type="NCBI Taxonomy" id="585030"/>
    <lineage>
        <taxon>Eukaryota</taxon>
        <taxon>Fungi</taxon>
        <taxon>Dikarya</taxon>
        <taxon>Basidiomycota</taxon>
        <taxon>Agaricomycotina</taxon>
        <taxon>Agaricomycetes</taxon>
        <taxon>Agaricomycetidae</taxon>
        <taxon>Agaricales</taxon>
        <taxon>Marasmiineae</taxon>
        <taxon>Marasmiaceae</taxon>
        <taxon>Marasmius</taxon>
    </lineage>
</organism>
<keyword evidence="2" id="KW-1133">Transmembrane helix</keyword>
<evidence type="ECO:0000313" key="4">
    <source>
        <dbReference type="Proteomes" id="UP001437256"/>
    </source>
</evidence>
<evidence type="ECO:0000256" key="2">
    <source>
        <dbReference type="SAM" id="Phobius"/>
    </source>
</evidence>
<sequence length="136" mass="14771">MASWLDIVSFLTTAAFFGGVIYGVLYLIRSVNEGIENTKGKLKERGYDVSAGGVKVKTSKRFDREDYVDATQRGFVKAMEASSFRKGGSQNSTPVVPQRTPSLGVDSSPRLTREISSSSTGSRTFGQGEECQGTVW</sequence>
<name>A0ABR2ZZT8_9AGAR</name>
<comment type="caution">
    <text evidence="3">The sequence shown here is derived from an EMBL/GenBank/DDBJ whole genome shotgun (WGS) entry which is preliminary data.</text>
</comment>
<evidence type="ECO:0000313" key="3">
    <source>
        <dbReference type="EMBL" id="KAL0066294.1"/>
    </source>
</evidence>
<accession>A0ABR2ZZT8</accession>
<evidence type="ECO:0000256" key="1">
    <source>
        <dbReference type="SAM" id="MobiDB-lite"/>
    </source>
</evidence>
<feature type="compositionally biased region" description="Polar residues" evidence="1">
    <location>
        <begin position="114"/>
        <end position="125"/>
    </location>
</feature>
<keyword evidence="4" id="KW-1185">Reference proteome</keyword>
<keyword evidence="2" id="KW-0472">Membrane</keyword>
<feature type="region of interest" description="Disordered" evidence="1">
    <location>
        <begin position="81"/>
        <end position="136"/>
    </location>
</feature>
<feature type="transmembrane region" description="Helical" evidence="2">
    <location>
        <begin position="7"/>
        <end position="28"/>
    </location>
</feature>
<protein>
    <submittedName>
        <fullName evidence="3">Uncharacterized protein</fullName>
    </submittedName>
</protein>
<dbReference type="EMBL" id="JBBXMP010000037">
    <property type="protein sequence ID" value="KAL0066294.1"/>
    <property type="molecule type" value="Genomic_DNA"/>
</dbReference>
<gene>
    <name evidence="3" type="ORF">AAF712_006725</name>
</gene>
<proteinExistence type="predicted"/>
<feature type="compositionally biased region" description="Polar residues" evidence="1">
    <location>
        <begin position="88"/>
        <end position="101"/>
    </location>
</feature>
<reference evidence="3 4" key="1">
    <citation type="submission" date="2024-05" db="EMBL/GenBank/DDBJ databases">
        <title>A draft genome resource for the thread blight pathogen Marasmius tenuissimus strain MS-2.</title>
        <authorList>
            <person name="Yulfo-Soto G.E."/>
            <person name="Baruah I.K."/>
            <person name="Amoako-Attah I."/>
            <person name="Bukari Y."/>
            <person name="Meinhardt L.W."/>
            <person name="Bailey B.A."/>
            <person name="Cohen S.P."/>
        </authorList>
    </citation>
    <scope>NUCLEOTIDE SEQUENCE [LARGE SCALE GENOMIC DNA]</scope>
    <source>
        <strain evidence="3 4">MS-2</strain>
    </source>
</reference>
<keyword evidence="2" id="KW-0812">Transmembrane</keyword>
<dbReference type="Proteomes" id="UP001437256">
    <property type="component" value="Unassembled WGS sequence"/>
</dbReference>